<evidence type="ECO:0000313" key="6">
    <source>
        <dbReference type="EMBL" id="GHD58844.1"/>
    </source>
</evidence>
<dbReference type="HAMAP" id="MF_00374">
    <property type="entry name" value="Ribosomal_uL29"/>
    <property type="match status" value="1"/>
</dbReference>
<dbReference type="InterPro" id="IPR050063">
    <property type="entry name" value="Ribosomal_protein_uL29"/>
</dbReference>
<dbReference type="AlphaFoldDB" id="A0A918XVC7"/>
<comment type="similarity">
    <text evidence="1 5">Belongs to the universal ribosomal protein uL29 family.</text>
</comment>
<dbReference type="GO" id="GO:0003735">
    <property type="term" value="F:structural constituent of ribosome"/>
    <property type="evidence" value="ECO:0007669"/>
    <property type="project" value="InterPro"/>
</dbReference>
<keyword evidence="7" id="KW-1185">Reference proteome</keyword>
<name>A0A918XVC7_9PROT</name>
<dbReference type="Gene3D" id="1.10.287.310">
    <property type="match status" value="1"/>
</dbReference>
<dbReference type="SUPFAM" id="SSF46561">
    <property type="entry name" value="Ribosomal protein L29 (L29p)"/>
    <property type="match status" value="1"/>
</dbReference>
<sequence length="70" mass="8206">MANKVAQDLRTKTPDQLKEQLLQLRREHFNLRFQRANGQLENTDRMRQVRREIAKVKTIMGEKTRAAASA</sequence>
<evidence type="ECO:0000256" key="4">
    <source>
        <dbReference type="ARBA" id="ARBA00035204"/>
    </source>
</evidence>
<dbReference type="NCBIfam" id="TIGR00012">
    <property type="entry name" value="L29"/>
    <property type="match status" value="1"/>
</dbReference>
<keyword evidence="3 5" id="KW-0687">Ribonucleoprotein</keyword>
<reference evidence="6" key="2">
    <citation type="submission" date="2020-09" db="EMBL/GenBank/DDBJ databases">
        <authorList>
            <person name="Sun Q."/>
            <person name="Kim S."/>
        </authorList>
    </citation>
    <scope>NUCLEOTIDE SEQUENCE</scope>
    <source>
        <strain evidence="6">KCTC 42651</strain>
    </source>
</reference>
<evidence type="ECO:0000256" key="3">
    <source>
        <dbReference type="ARBA" id="ARBA00023274"/>
    </source>
</evidence>
<evidence type="ECO:0000313" key="7">
    <source>
        <dbReference type="Proteomes" id="UP000630353"/>
    </source>
</evidence>
<dbReference type="PANTHER" id="PTHR10916">
    <property type="entry name" value="60S RIBOSOMAL PROTEIN L35/50S RIBOSOMAL PROTEIN L29"/>
    <property type="match status" value="1"/>
</dbReference>
<evidence type="ECO:0000256" key="1">
    <source>
        <dbReference type="ARBA" id="ARBA00009254"/>
    </source>
</evidence>
<proteinExistence type="inferred from homology"/>
<protein>
    <recommendedName>
        <fullName evidence="4 5">Large ribosomal subunit protein uL29</fullName>
    </recommendedName>
</protein>
<accession>A0A918XVC7</accession>
<dbReference type="RefSeq" id="WP_189993362.1">
    <property type="nucleotide sequence ID" value="NZ_BMZS01000010.1"/>
</dbReference>
<dbReference type="CDD" id="cd00427">
    <property type="entry name" value="Ribosomal_L29_HIP"/>
    <property type="match status" value="1"/>
</dbReference>
<dbReference type="InterPro" id="IPR001854">
    <property type="entry name" value="Ribosomal_uL29"/>
</dbReference>
<organism evidence="6 7">
    <name type="scientific">Thalassobaculum fulvum</name>
    <dbReference type="NCBI Taxonomy" id="1633335"/>
    <lineage>
        <taxon>Bacteria</taxon>
        <taxon>Pseudomonadati</taxon>
        <taxon>Pseudomonadota</taxon>
        <taxon>Alphaproteobacteria</taxon>
        <taxon>Rhodospirillales</taxon>
        <taxon>Thalassobaculaceae</taxon>
        <taxon>Thalassobaculum</taxon>
    </lineage>
</organism>
<dbReference type="FunFam" id="1.10.287.310:FF:000001">
    <property type="entry name" value="50S ribosomal protein L29"/>
    <property type="match status" value="1"/>
</dbReference>
<evidence type="ECO:0000256" key="5">
    <source>
        <dbReference type="HAMAP-Rule" id="MF_00374"/>
    </source>
</evidence>
<keyword evidence="2 5" id="KW-0689">Ribosomal protein</keyword>
<dbReference type="GO" id="GO:0022625">
    <property type="term" value="C:cytosolic large ribosomal subunit"/>
    <property type="evidence" value="ECO:0007669"/>
    <property type="project" value="TreeGrafter"/>
</dbReference>
<gene>
    <name evidence="5 6" type="primary">rpmC</name>
    <name evidence="6" type="ORF">GCM10017083_42420</name>
</gene>
<dbReference type="Pfam" id="PF00831">
    <property type="entry name" value="Ribosomal_L29"/>
    <property type="match status" value="1"/>
</dbReference>
<evidence type="ECO:0000256" key="2">
    <source>
        <dbReference type="ARBA" id="ARBA00022980"/>
    </source>
</evidence>
<dbReference type="GO" id="GO:0006412">
    <property type="term" value="P:translation"/>
    <property type="evidence" value="ECO:0007669"/>
    <property type="project" value="UniProtKB-UniRule"/>
</dbReference>
<dbReference type="Proteomes" id="UP000630353">
    <property type="component" value="Unassembled WGS sequence"/>
</dbReference>
<dbReference type="PANTHER" id="PTHR10916:SF0">
    <property type="entry name" value="LARGE RIBOSOMAL SUBUNIT PROTEIN UL29C"/>
    <property type="match status" value="1"/>
</dbReference>
<dbReference type="EMBL" id="BMZS01000010">
    <property type="protein sequence ID" value="GHD58844.1"/>
    <property type="molecule type" value="Genomic_DNA"/>
</dbReference>
<comment type="caution">
    <text evidence="6">The sequence shown here is derived from an EMBL/GenBank/DDBJ whole genome shotgun (WGS) entry which is preliminary data.</text>
</comment>
<dbReference type="InterPro" id="IPR036049">
    <property type="entry name" value="Ribosomal_uL29_sf"/>
</dbReference>
<reference evidence="6" key="1">
    <citation type="journal article" date="2014" name="Int. J. Syst. Evol. Microbiol.">
        <title>Complete genome sequence of Corynebacterium casei LMG S-19264T (=DSM 44701T), isolated from a smear-ripened cheese.</title>
        <authorList>
            <consortium name="US DOE Joint Genome Institute (JGI-PGF)"/>
            <person name="Walter F."/>
            <person name="Albersmeier A."/>
            <person name="Kalinowski J."/>
            <person name="Ruckert C."/>
        </authorList>
    </citation>
    <scope>NUCLEOTIDE SEQUENCE</scope>
    <source>
        <strain evidence="6">KCTC 42651</strain>
    </source>
</reference>